<dbReference type="Proteomes" id="UP000799766">
    <property type="component" value="Unassembled WGS sequence"/>
</dbReference>
<gene>
    <name evidence="1" type="ORF">BDY21DRAFT_268261</name>
</gene>
<keyword evidence="2" id="KW-1185">Reference proteome</keyword>
<dbReference type="AlphaFoldDB" id="A0A6A6P675"/>
<evidence type="ECO:0000313" key="2">
    <source>
        <dbReference type="Proteomes" id="UP000799766"/>
    </source>
</evidence>
<protein>
    <submittedName>
        <fullName evidence="1">Uncharacterized protein</fullName>
    </submittedName>
</protein>
<feature type="non-terminal residue" evidence="1">
    <location>
        <position position="1"/>
    </location>
</feature>
<evidence type="ECO:0000313" key="1">
    <source>
        <dbReference type="EMBL" id="KAF2459242.1"/>
    </source>
</evidence>
<accession>A0A6A6P675</accession>
<dbReference type="EMBL" id="MU001676">
    <property type="protein sequence ID" value="KAF2459242.1"/>
    <property type="molecule type" value="Genomic_DNA"/>
</dbReference>
<reference evidence="1" key="1">
    <citation type="journal article" date="2020" name="Stud. Mycol.">
        <title>101 Dothideomycetes genomes: a test case for predicting lifestyles and emergence of pathogens.</title>
        <authorList>
            <person name="Haridas S."/>
            <person name="Albert R."/>
            <person name="Binder M."/>
            <person name="Bloem J."/>
            <person name="Labutti K."/>
            <person name="Salamov A."/>
            <person name="Andreopoulos B."/>
            <person name="Baker S."/>
            <person name="Barry K."/>
            <person name="Bills G."/>
            <person name="Bluhm B."/>
            <person name="Cannon C."/>
            <person name="Castanera R."/>
            <person name="Culley D."/>
            <person name="Daum C."/>
            <person name="Ezra D."/>
            <person name="Gonzalez J."/>
            <person name="Henrissat B."/>
            <person name="Kuo A."/>
            <person name="Liang C."/>
            <person name="Lipzen A."/>
            <person name="Lutzoni F."/>
            <person name="Magnuson J."/>
            <person name="Mondo S."/>
            <person name="Nolan M."/>
            <person name="Ohm R."/>
            <person name="Pangilinan J."/>
            <person name="Park H.-J."/>
            <person name="Ramirez L."/>
            <person name="Alfaro M."/>
            <person name="Sun H."/>
            <person name="Tritt A."/>
            <person name="Yoshinaga Y."/>
            <person name="Zwiers L.-H."/>
            <person name="Turgeon B."/>
            <person name="Goodwin S."/>
            <person name="Spatafora J."/>
            <person name="Crous P."/>
            <person name="Grigoriev I."/>
        </authorList>
    </citation>
    <scope>NUCLEOTIDE SEQUENCE</scope>
    <source>
        <strain evidence="1">ATCC 16933</strain>
    </source>
</reference>
<organism evidence="1 2">
    <name type="scientific">Lineolata rhizophorae</name>
    <dbReference type="NCBI Taxonomy" id="578093"/>
    <lineage>
        <taxon>Eukaryota</taxon>
        <taxon>Fungi</taxon>
        <taxon>Dikarya</taxon>
        <taxon>Ascomycota</taxon>
        <taxon>Pezizomycotina</taxon>
        <taxon>Dothideomycetes</taxon>
        <taxon>Dothideomycetes incertae sedis</taxon>
        <taxon>Lineolatales</taxon>
        <taxon>Lineolataceae</taxon>
        <taxon>Lineolata</taxon>
    </lineage>
</organism>
<sequence>LGDSFRARFSGVTLDPRPTSFGRYYARGLGSGVGQAGWEQIEMEDMLAED</sequence>
<feature type="non-terminal residue" evidence="1">
    <location>
        <position position="50"/>
    </location>
</feature>
<proteinExistence type="predicted"/>
<name>A0A6A6P675_9PEZI</name>
<dbReference type="OrthoDB" id="5391288at2759"/>